<dbReference type="SUPFAM" id="SSF52172">
    <property type="entry name" value="CheY-like"/>
    <property type="match status" value="1"/>
</dbReference>
<feature type="domain" description="Response regulatory" evidence="3">
    <location>
        <begin position="5"/>
        <end position="125"/>
    </location>
</feature>
<dbReference type="Proteomes" id="UP001317705">
    <property type="component" value="Chromosome"/>
</dbReference>
<feature type="modified residue" description="4-aspartylphosphate" evidence="2">
    <location>
        <position position="59"/>
    </location>
</feature>
<evidence type="ECO:0000256" key="1">
    <source>
        <dbReference type="ARBA" id="ARBA00022553"/>
    </source>
</evidence>
<dbReference type="PROSITE" id="PS50110">
    <property type="entry name" value="RESPONSE_REGULATORY"/>
    <property type="match status" value="1"/>
</dbReference>
<dbReference type="Gene3D" id="3.40.50.2300">
    <property type="match status" value="1"/>
</dbReference>
<accession>A0ABN6VPU5</accession>
<dbReference type="RefSeq" id="WP_282002203.1">
    <property type="nucleotide sequence ID" value="NZ_AP027151.1"/>
</dbReference>
<dbReference type="SMART" id="SM00448">
    <property type="entry name" value="REC"/>
    <property type="match status" value="1"/>
</dbReference>
<evidence type="ECO:0000313" key="5">
    <source>
        <dbReference type="Proteomes" id="UP001317705"/>
    </source>
</evidence>
<dbReference type="PANTHER" id="PTHR44591:SF3">
    <property type="entry name" value="RESPONSE REGULATORY DOMAIN-CONTAINING PROTEIN"/>
    <property type="match status" value="1"/>
</dbReference>
<keyword evidence="1 2" id="KW-0597">Phosphoprotein</keyword>
<dbReference type="InterPro" id="IPR011006">
    <property type="entry name" value="CheY-like_superfamily"/>
</dbReference>
<proteinExistence type="predicted"/>
<organism evidence="4 5">
    <name type="scientific">Geotalea uraniireducens</name>
    <dbReference type="NCBI Taxonomy" id="351604"/>
    <lineage>
        <taxon>Bacteria</taxon>
        <taxon>Pseudomonadati</taxon>
        <taxon>Thermodesulfobacteriota</taxon>
        <taxon>Desulfuromonadia</taxon>
        <taxon>Geobacterales</taxon>
        <taxon>Geobacteraceae</taxon>
        <taxon>Geotalea</taxon>
    </lineage>
</organism>
<keyword evidence="5" id="KW-1185">Reference proteome</keyword>
<protein>
    <recommendedName>
        <fullName evidence="3">Response regulatory domain-containing protein</fullName>
    </recommendedName>
</protein>
<name>A0ABN6VPU5_9BACT</name>
<dbReference type="InterPro" id="IPR001789">
    <property type="entry name" value="Sig_transdc_resp-reg_receiver"/>
</dbReference>
<reference evidence="4 5" key="1">
    <citation type="submission" date="2022-12" db="EMBL/GenBank/DDBJ databases">
        <title>Polyphasic characterization of Geotalea uranireducens NIT-SL11 newly isolated from a complex of sewage sludge and microbially reduced graphene oxide.</title>
        <authorList>
            <person name="Xie L."/>
            <person name="Yoshida N."/>
            <person name="Meng L."/>
        </authorList>
    </citation>
    <scope>NUCLEOTIDE SEQUENCE [LARGE SCALE GENOMIC DNA]</scope>
    <source>
        <strain evidence="4 5">NIT-SL11</strain>
    </source>
</reference>
<evidence type="ECO:0000259" key="3">
    <source>
        <dbReference type="PROSITE" id="PS50110"/>
    </source>
</evidence>
<dbReference type="EMBL" id="AP027151">
    <property type="protein sequence ID" value="BDV42014.1"/>
    <property type="molecule type" value="Genomic_DNA"/>
</dbReference>
<evidence type="ECO:0000313" key="4">
    <source>
        <dbReference type="EMBL" id="BDV42014.1"/>
    </source>
</evidence>
<dbReference type="PANTHER" id="PTHR44591">
    <property type="entry name" value="STRESS RESPONSE REGULATOR PROTEIN 1"/>
    <property type="match status" value="1"/>
</dbReference>
<sequence length="125" mass="13592">MTKRSVLVIDDDDDVLFLVEYALKHLGFEVACAPGSEEGITLFRERQAAGTPFLAVITDLNIPGGPSGREIARQLHELDETVKVFVSSGYPDDPCMRDCTAYGFAGAIAKPVTVEELLSSFVTRL</sequence>
<dbReference type="InterPro" id="IPR050595">
    <property type="entry name" value="Bact_response_regulator"/>
</dbReference>
<gene>
    <name evidence="4" type="ORF">GURASL_09370</name>
</gene>
<evidence type="ECO:0000256" key="2">
    <source>
        <dbReference type="PROSITE-ProRule" id="PRU00169"/>
    </source>
</evidence>
<dbReference type="Pfam" id="PF00072">
    <property type="entry name" value="Response_reg"/>
    <property type="match status" value="1"/>
</dbReference>